<evidence type="ECO:0000313" key="2">
    <source>
        <dbReference type="EMBL" id="CAG5029580.1"/>
    </source>
</evidence>
<protein>
    <submittedName>
        <fullName evidence="2">(apollo) hypothetical protein</fullName>
    </submittedName>
</protein>
<gene>
    <name evidence="2" type="ORF">PAPOLLO_LOCUS19270</name>
</gene>
<comment type="caution">
    <text evidence="2">The sequence shown here is derived from an EMBL/GenBank/DDBJ whole genome shotgun (WGS) entry which is preliminary data.</text>
</comment>
<dbReference type="Proteomes" id="UP000691718">
    <property type="component" value="Unassembled WGS sequence"/>
</dbReference>
<dbReference type="OrthoDB" id="7492737at2759"/>
<evidence type="ECO:0000256" key="1">
    <source>
        <dbReference type="SAM" id="SignalP"/>
    </source>
</evidence>
<dbReference type="EMBL" id="CAJQZP010001207">
    <property type="protein sequence ID" value="CAG5029580.1"/>
    <property type="molecule type" value="Genomic_DNA"/>
</dbReference>
<keyword evidence="1" id="KW-0732">Signal</keyword>
<reference evidence="2" key="1">
    <citation type="submission" date="2021-04" db="EMBL/GenBank/DDBJ databases">
        <authorList>
            <person name="Tunstrom K."/>
        </authorList>
    </citation>
    <scope>NUCLEOTIDE SEQUENCE</scope>
</reference>
<name>A0A8S3XN04_PARAO</name>
<evidence type="ECO:0000313" key="3">
    <source>
        <dbReference type="Proteomes" id="UP000691718"/>
    </source>
</evidence>
<sequence>MKLFLVGLFVALASTSPLPLDEENGEPVELIVNGVPEGEPLEIGDIVDIKLKNHVDGQLASVSDLLYPLTAQGLAETAAAAAAEENIPVLPEPVPEVVPMPVLLPEPVLPEVVAPEPVVLPEPVLPEATLPEPVLPEYVPQPAVSEVENNPEIIEETAPEIPNGEIFNDGNVQVSVNVPDETGVFTTIQTWLQLFLNYFNNGVQTTQQII</sequence>
<feature type="signal peptide" evidence="1">
    <location>
        <begin position="1"/>
        <end position="15"/>
    </location>
</feature>
<dbReference type="AlphaFoldDB" id="A0A8S3XN04"/>
<feature type="chain" id="PRO_5035796662" evidence="1">
    <location>
        <begin position="16"/>
        <end position="210"/>
    </location>
</feature>
<keyword evidence="3" id="KW-1185">Reference proteome</keyword>
<organism evidence="2 3">
    <name type="scientific">Parnassius apollo</name>
    <name type="common">Apollo butterfly</name>
    <name type="synonym">Papilio apollo</name>
    <dbReference type="NCBI Taxonomy" id="110799"/>
    <lineage>
        <taxon>Eukaryota</taxon>
        <taxon>Metazoa</taxon>
        <taxon>Ecdysozoa</taxon>
        <taxon>Arthropoda</taxon>
        <taxon>Hexapoda</taxon>
        <taxon>Insecta</taxon>
        <taxon>Pterygota</taxon>
        <taxon>Neoptera</taxon>
        <taxon>Endopterygota</taxon>
        <taxon>Lepidoptera</taxon>
        <taxon>Glossata</taxon>
        <taxon>Ditrysia</taxon>
        <taxon>Papilionoidea</taxon>
        <taxon>Papilionidae</taxon>
        <taxon>Parnassiinae</taxon>
        <taxon>Parnassini</taxon>
        <taxon>Parnassius</taxon>
        <taxon>Parnassius</taxon>
    </lineage>
</organism>
<accession>A0A8S3XN04</accession>
<proteinExistence type="predicted"/>